<dbReference type="PANTHER" id="PTHR45527:SF1">
    <property type="entry name" value="FATTY ACID SYNTHASE"/>
    <property type="match status" value="1"/>
</dbReference>
<organism evidence="2 3">
    <name type="scientific">Sulfidibacter corallicola</name>
    <dbReference type="NCBI Taxonomy" id="2818388"/>
    <lineage>
        <taxon>Bacteria</taxon>
        <taxon>Pseudomonadati</taxon>
        <taxon>Acidobacteriota</taxon>
        <taxon>Holophagae</taxon>
        <taxon>Acanthopleuribacterales</taxon>
        <taxon>Acanthopleuribacteraceae</taxon>
        <taxon>Sulfidibacter</taxon>
    </lineage>
</organism>
<evidence type="ECO:0000313" key="3">
    <source>
        <dbReference type="Proteomes" id="UP000663929"/>
    </source>
</evidence>
<name>A0A8A4TNI2_SULCO</name>
<dbReference type="Gene3D" id="3.30.559.30">
    <property type="entry name" value="Nonribosomal peptide synthetase, condensation domain"/>
    <property type="match status" value="1"/>
</dbReference>
<dbReference type="GO" id="GO:0043041">
    <property type="term" value="P:amino acid activation for nonribosomal peptide biosynthetic process"/>
    <property type="evidence" value="ECO:0007669"/>
    <property type="project" value="TreeGrafter"/>
</dbReference>
<protein>
    <submittedName>
        <fullName evidence="2">AMP-binding protein</fullName>
    </submittedName>
</protein>
<proteinExistence type="predicted"/>
<dbReference type="SUPFAM" id="SSF52777">
    <property type="entry name" value="CoA-dependent acyltransferases"/>
    <property type="match status" value="1"/>
</dbReference>
<dbReference type="GO" id="GO:0031177">
    <property type="term" value="F:phosphopantetheine binding"/>
    <property type="evidence" value="ECO:0007669"/>
    <property type="project" value="TreeGrafter"/>
</dbReference>
<feature type="domain" description="AMP-dependent synthetase/ligase" evidence="1">
    <location>
        <begin position="262"/>
        <end position="604"/>
    </location>
</feature>
<dbReference type="KEGG" id="scor:J3U87_00830"/>
<keyword evidence="3" id="KW-1185">Reference proteome</keyword>
<evidence type="ECO:0000313" key="2">
    <source>
        <dbReference type="EMBL" id="QTD50987.1"/>
    </source>
</evidence>
<dbReference type="GO" id="GO:0044550">
    <property type="term" value="P:secondary metabolite biosynthetic process"/>
    <property type="evidence" value="ECO:0007669"/>
    <property type="project" value="TreeGrafter"/>
</dbReference>
<dbReference type="InterPro" id="IPR042099">
    <property type="entry name" value="ANL_N_sf"/>
</dbReference>
<dbReference type="RefSeq" id="WP_237381123.1">
    <property type="nucleotide sequence ID" value="NZ_CP071793.1"/>
</dbReference>
<dbReference type="PANTHER" id="PTHR45527">
    <property type="entry name" value="NONRIBOSOMAL PEPTIDE SYNTHETASE"/>
    <property type="match status" value="1"/>
</dbReference>
<dbReference type="SUPFAM" id="SSF56801">
    <property type="entry name" value="Acetyl-CoA synthetase-like"/>
    <property type="match status" value="1"/>
</dbReference>
<accession>A0A8A4TNI2</accession>
<dbReference type="InterPro" id="IPR000873">
    <property type="entry name" value="AMP-dep_synth/lig_dom"/>
</dbReference>
<dbReference type="Pfam" id="PF00501">
    <property type="entry name" value="AMP-binding"/>
    <property type="match status" value="1"/>
</dbReference>
<dbReference type="EMBL" id="CP071793">
    <property type="protein sequence ID" value="QTD50987.1"/>
    <property type="molecule type" value="Genomic_DNA"/>
</dbReference>
<dbReference type="Gene3D" id="3.40.50.12780">
    <property type="entry name" value="N-terminal domain of ligase-like"/>
    <property type="match status" value="1"/>
</dbReference>
<dbReference type="Proteomes" id="UP000663929">
    <property type="component" value="Chromosome"/>
</dbReference>
<evidence type="ECO:0000259" key="1">
    <source>
        <dbReference type="Pfam" id="PF00501"/>
    </source>
</evidence>
<dbReference type="GO" id="GO:0005737">
    <property type="term" value="C:cytoplasm"/>
    <property type="evidence" value="ECO:0007669"/>
    <property type="project" value="TreeGrafter"/>
</dbReference>
<reference evidence="2" key="1">
    <citation type="submission" date="2021-03" db="EMBL/GenBank/DDBJ databases">
        <title>Acanthopleuribacteraceae sp. M133.</title>
        <authorList>
            <person name="Wang G."/>
        </authorList>
    </citation>
    <scope>NUCLEOTIDE SEQUENCE</scope>
    <source>
        <strain evidence="2">M133</strain>
    </source>
</reference>
<dbReference type="AlphaFoldDB" id="A0A8A4TNI2"/>
<gene>
    <name evidence="2" type="ORF">J3U87_00830</name>
</gene>
<sequence>MSIVTHVLYSSDRLGRHYDFWRQRLARVEEPFQFQCVRQQPADPAVPRIRFRFSLRPDLSNQISERFGNDPLAQFQVQLAALNQVLSIYARQTCVIVDTPGFRHGPAGGHVSLIEQIDPDQRLEAFLAQVRRTVADSYRFQDVRLQDVAKEQNHTFACHSPILFTYPAIHHSPKTRDYPLLIFLDHEEDRFCWNLDADAGQFDAMFLESFSRHWQQVLRQFSEPRKRCSELSLLGDNEQRRLLHFYGPISQIPSHASLPALFERIAAQRPDHPALVSRDEIHSFGRLNARANFIGNVIREKYGVIRGDRVAVLADRGLLSVAAMLGVLKTGASYTPIAAQQEGPATERLLGHLKPKLLMVTDRDAAEPFANLDIPVLVLDTMAWRDDTPGMIHHGSPTDTAFVLYREYDDGNQRGVVLDHAQFARTLAVQAAGFGLSGEDRVLQMTPPHLDFAVIETMITLLSGATLVLFESGILPSEQRFKSFLKATGVTLAAFKPSTLKLLHAETLSDLRAVVATGEPDIPEVTARFAGDQRFYNAYGYTETGGCVCFYHAEGDDVDRDHLPVGKPLGDFTVYVLSQNLQLLPPGLIGEIFIGGPAIAQGYFENEEATAEAFPQDPFHTGRRMYRTGDLGYRQEDGNLVYLGPADAQVRVQGYRLSADGTAVDADPSTTTS</sequence>